<evidence type="ECO:0000313" key="3">
    <source>
        <dbReference type="Proteomes" id="UP000199150"/>
    </source>
</evidence>
<evidence type="ECO:0000313" key="2">
    <source>
        <dbReference type="EMBL" id="SCW68654.1"/>
    </source>
</evidence>
<dbReference type="AlphaFoldDB" id="A0A1G4SHI0"/>
<dbReference type="Pfam" id="PF02036">
    <property type="entry name" value="SCP2"/>
    <property type="match status" value="1"/>
</dbReference>
<organism evidence="2 3">
    <name type="scientific">Asticcacaulis taihuensis</name>
    <dbReference type="NCBI Taxonomy" id="260084"/>
    <lineage>
        <taxon>Bacteria</taxon>
        <taxon>Pseudomonadati</taxon>
        <taxon>Pseudomonadota</taxon>
        <taxon>Alphaproteobacteria</taxon>
        <taxon>Caulobacterales</taxon>
        <taxon>Caulobacteraceae</taxon>
        <taxon>Asticcacaulis</taxon>
    </lineage>
</organism>
<dbReference type="EMBL" id="FMTS01000004">
    <property type="protein sequence ID" value="SCW68654.1"/>
    <property type="molecule type" value="Genomic_DNA"/>
</dbReference>
<dbReference type="Gene3D" id="3.30.1050.10">
    <property type="entry name" value="SCP2 sterol-binding domain"/>
    <property type="match status" value="1"/>
</dbReference>
<gene>
    <name evidence="2" type="ORF">SAMN02927928_2711</name>
</gene>
<name>A0A1G4SHI0_9CAUL</name>
<dbReference type="InterPro" id="IPR003033">
    <property type="entry name" value="SCP2_sterol-bd_dom"/>
</dbReference>
<reference evidence="3" key="1">
    <citation type="submission" date="2016-10" db="EMBL/GenBank/DDBJ databases">
        <authorList>
            <person name="Varghese N."/>
            <person name="Submissions S."/>
        </authorList>
    </citation>
    <scope>NUCLEOTIDE SEQUENCE [LARGE SCALE GENOMIC DNA]</scope>
    <source>
        <strain evidence="3">CGMCC 1.3431</strain>
    </source>
</reference>
<dbReference type="InterPro" id="IPR036527">
    <property type="entry name" value="SCP2_sterol-bd_dom_sf"/>
</dbReference>
<accession>A0A1G4SHI0</accession>
<dbReference type="Proteomes" id="UP000199150">
    <property type="component" value="Unassembled WGS sequence"/>
</dbReference>
<dbReference type="STRING" id="260084.SAMN02927928_2711"/>
<protein>
    <submittedName>
        <fullName evidence="2">Predicted lipid carrier protein YhbT, contains SCP2 domain</fullName>
    </submittedName>
</protein>
<proteinExistence type="predicted"/>
<feature type="domain" description="SCP2" evidence="1">
    <location>
        <begin position="57"/>
        <end position="136"/>
    </location>
</feature>
<keyword evidence="3" id="KW-1185">Reference proteome</keyword>
<dbReference type="SUPFAM" id="SSF55718">
    <property type="entry name" value="SCP-like"/>
    <property type="match status" value="1"/>
</dbReference>
<dbReference type="OrthoDB" id="8479080at2"/>
<sequence>MRPKSLGSFRALPAPPRWFFKTAALPLNALLTASLRRVVRERPDVFQKLGRFQNAVFLIAPMDMPFAFRLKPLARQGIVEIVTGQEDKAYSVRISGNLKTLLGLFDGTIDADSSFFGGDIRLEGATDAALAMRNALEAAELGPGDILGLPARLKPAFNRLVAGLPFGMRHGAV</sequence>
<evidence type="ECO:0000259" key="1">
    <source>
        <dbReference type="Pfam" id="PF02036"/>
    </source>
</evidence>
<dbReference type="RefSeq" id="WP_090648903.1">
    <property type="nucleotide sequence ID" value="NZ_CBCRYE010000002.1"/>
</dbReference>